<dbReference type="Proteomes" id="UP000233469">
    <property type="component" value="Unassembled WGS sequence"/>
</dbReference>
<evidence type="ECO:0000313" key="1">
    <source>
        <dbReference type="EMBL" id="PKK64602.1"/>
    </source>
</evidence>
<dbReference type="VEuPathDB" id="FungiDB:FUN_022478"/>
<gene>
    <name evidence="1" type="ORF">RhiirC2_787271</name>
</gene>
<proteinExistence type="predicted"/>
<reference evidence="1 2" key="2">
    <citation type="submission" date="2017-10" db="EMBL/GenBank/DDBJ databases">
        <title>Extensive intraspecific genome diversity in a model arbuscular mycorrhizal fungus.</title>
        <authorList>
            <person name="Chen E.C.H."/>
            <person name="Morin E."/>
            <person name="Baudet D."/>
            <person name="Noel J."/>
            <person name="Ndikumana S."/>
            <person name="Charron P."/>
            <person name="St-Onge C."/>
            <person name="Giorgi J."/>
            <person name="Grigoriev I.V."/>
            <person name="Roux C."/>
            <person name="Martin F.M."/>
            <person name="Corradi N."/>
        </authorList>
    </citation>
    <scope>NUCLEOTIDE SEQUENCE [LARGE SCALE GENOMIC DNA]</scope>
    <source>
        <strain evidence="1 2">C2</strain>
    </source>
</reference>
<organism evidence="1 2">
    <name type="scientific">Rhizophagus irregularis</name>
    <dbReference type="NCBI Taxonomy" id="588596"/>
    <lineage>
        <taxon>Eukaryota</taxon>
        <taxon>Fungi</taxon>
        <taxon>Fungi incertae sedis</taxon>
        <taxon>Mucoromycota</taxon>
        <taxon>Glomeromycotina</taxon>
        <taxon>Glomeromycetes</taxon>
        <taxon>Glomerales</taxon>
        <taxon>Glomeraceae</taxon>
        <taxon>Rhizophagus</taxon>
    </lineage>
</organism>
<dbReference type="VEuPathDB" id="FungiDB:RhiirFUN_025580"/>
<accession>A0A2N1MSJ2</accession>
<evidence type="ECO:0000313" key="2">
    <source>
        <dbReference type="Proteomes" id="UP000233469"/>
    </source>
</evidence>
<dbReference type="VEuPathDB" id="FungiDB:RhiirA1_474519"/>
<protein>
    <submittedName>
        <fullName evidence="1">Uncharacterized protein</fullName>
    </submittedName>
</protein>
<name>A0A2N1MSJ2_9GLOM</name>
<reference evidence="1 2" key="1">
    <citation type="submission" date="2016-04" db="EMBL/GenBank/DDBJ databases">
        <title>Genome analyses suggest a sexual origin of heterokaryosis in a supposedly ancient asexual fungus.</title>
        <authorList>
            <person name="Ropars J."/>
            <person name="Sedzielewska K."/>
            <person name="Noel J."/>
            <person name="Charron P."/>
            <person name="Farinelli L."/>
            <person name="Marton T."/>
            <person name="Kruger M."/>
            <person name="Pelin A."/>
            <person name="Brachmann A."/>
            <person name="Corradi N."/>
        </authorList>
    </citation>
    <scope>NUCLEOTIDE SEQUENCE [LARGE SCALE GENOMIC DNA]</scope>
    <source>
        <strain evidence="1 2">C2</strain>
    </source>
</reference>
<dbReference type="EMBL" id="LLXL01001408">
    <property type="protein sequence ID" value="PKK64602.1"/>
    <property type="molecule type" value="Genomic_DNA"/>
</dbReference>
<comment type="caution">
    <text evidence="1">The sequence shown here is derived from an EMBL/GenBank/DDBJ whole genome shotgun (WGS) entry which is preliminary data.</text>
</comment>
<dbReference type="AlphaFoldDB" id="A0A2N1MSJ2"/>
<sequence length="209" mass="24603">MNSKVAKFNIGLIARRWYLENIQDQYIHESLQDETIGIVTQFQQDNNNEILIADLHIFNQFRMPDTFTIDIKQCLQRKVKYAYEFGKMKKALNLALDLDCEDVIFNMINGFINCKKNTIEETNNENKKENLQILDPIVQKQCGRPPNKWLLNQTHVMLAQKIAQLIHLILIYIDFGMQRHEANENTLKQKVYLCKICEQSDHNARTCNK</sequence>